<dbReference type="MEROPS" id="C12.A06"/>
<dbReference type="PRINTS" id="PR00707">
    <property type="entry name" value="UBCTHYDRLASE"/>
</dbReference>
<organism evidence="1 2">
    <name type="scientific">Caenorhabditis remanei</name>
    <name type="common">Caenorhabditis vulgaris</name>
    <dbReference type="NCBI Taxonomy" id="31234"/>
    <lineage>
        <taxon>Eukaryota</taxon>
        <taxon>Metazoa</taxon>
        <taxon>Ecdysozoa</taxon>
        <taxon>Nematoda</taxon>
        <taxon>Chromadorea</taxon>
        <taxon>Rhabditida</taxon>
        <taxon>Rhabditina</taxon>
        <taxon>Rhabditomorpha</taxon>
        <taxon>Rhabditoidea</taxon>
        <taxon>Rhabditidae</taxon>
        <taxon>Peloderinae</taxon>
        <taxon>Caenorhabditis</taxon>
    </lineage>
</organism>
<dbReference type="PROSITE" id="PS52048">
    <property type="entry name" value="UCH_DOMAIN"/>
    <property type="match status" value="1"/>
</dbReference>
<proteinExistence type="predicted"/>
<dbReference type="InterPro" id="IPR001578">
    <property type="entry name" value="Peptidase_C12_UCH"/>
</dbReference>
<dbReference type="GO" id="GO:0016579">
    <property type="term" value="P:protein deubiquitination"/>
    <property type="evidence" value="ECO:0007669"/>
    <property type="project" value="TreeGrafter"/>
</dbReference>
<accession>A0A260YWV4</accession>
<evidence type="ECO:0000313" key="2">
    <source>
        <dbReference type="Proteomes" id="UP000216624"/>
    </source>
</evidence>
<dbReference type="InterPro" id="IPR038765">
    <property type="entry name" value="Papain-like_cys_pep_sf"/>
</dbReference>
<comment type="caution">
    <text evidence="1">The sequence shown here is derived from an EMBL/GenBank/DDBJ whole genome shotgun (WGS) entry which is preliminary data.</text>
</comment>
<dbReference type="PANTHER" id="PTHR10589">
    <property type="entry name" value="UBIQUITIN CARBOXYL-TERMINAL HYDROLASE"/>
    <property type="match status" value="1"/>
</dbReference>
<keyword evidence="2" id="KW-1185">Reference proteome</keyword>
<protein>
    <submittedName>
        <fullName evidence="1">Uncharacterized protein</fullName>
    </submittedName>
</protein>
<dbReference type="GO" id="GO:0004843">
    <property type="term" value="F:cysteine-type deubiquitinase activity"/>
    <property type="evidence" value="ECO:0007669"/>
    <property type="project" value="UniProtKB-UniRule"/>
</dbReference>
<evidence type="ECO:0000313" key="1">
    <source>
        <dbReference type="EMBL" id="OZF77880.1"/>
    </source>
</evidence>
<dbReference type="Pfam" id="PF01088">
    <property type="entry name" value="Peptidase_C12"/>
    <property type="match status" value="1"/>
</dbReference>
<gene>
    <name evidence="1" type="ORF">FL82_18823</name>
</gene>
<dbReference type="KEGG" id="crq:GCK72_017938"/>
<dbReference type="EMBL" id="NMWX01000564">
    <property type="protein sequence ID" value="OZF77880.1"/>
    <property type="molecule type" value="Genomic_DNA"/>
</dbReference>
<dbReference type="GO" id="GO:0005737">
    <property type="term" value="C:cytoplasm"/>
    <property type="evidence" value="ECO:0007669"/>
    <property type="project" value="TreeGrafter"/>
</dbReference>
<dbReference type="Gene3D" id="3.40.532.10">
    <property type="entry name" value="Peptidase C12, ubiquitin carboxyl-terminal hydrolase"/>
    <property type="match status" value="1"/>
</dbReference>
<dbReference type="Proteomes" id="UP000216624">
    <property type="component" value="Unassembled WGS sequence"/>
</dbReference>
<name>A0A260YWV4_CAERE</name>
<reference evidence="1" key="1">
    <citation type="submission" date="2017-08" db="EMBL/GenBank/DDBJ databases">
        <authorList>
            <person name="de Groot N.N."/>
        </authorList>
    </citation>
    <scope>NUCLEOTIDE SEQUENCE [LARGE SCALE GENOMIC DNA]</scope>
    <source>
        <strain evidence="1">PX439</strain>
    </source>
</reference>
<dbReference type="InterPro" id="IPR036959">
    <property type="entry name" value="Peptidase_C12_UCH_sf"/>
</dbReference>
<dbReference type="STRING" id="31234.E3LUU3"/>
<dbReference type="OMA" id="KATMHNI"/>
<dbReference type="GO" id="GO:0006511">
    <property type="term" value="P:ubiquitin-dependent protein catabolic process"/>
    <property type="evidence" value="ECO:0007669"/>
    <property type="project" value="UniProtKB-UniRule"/>
</dbReference>
<dbReference type="CDD" id="cd09616">
    <property type="entry name" value="Peptidase_C12_UCH_L1_L3"/>
    <property type="match status" value="1"/>
</dbReference>
<dbReference type="PANTHER" id="PTHR10589:SF48">
    <property type="entry name" value="UBIQUITIN CARBOXYL-TERMINAL HYDROLASE"/>
    <property type="match status" value="1"/>
</dbReference>
<dbReference type="eggNOG" id="KOG1415">
    <property type="taxonomic scope" value="Eukaryota"/>
</dbReference>
<sequence length="238" mass="26096">MLSYLMERLSCFKGPNAPVESKWNPLPSDPSLINTMIEKMGVSGIKAVDVVGFDDDSIGNQQYAVILCFPYNPEVRENIRQMYSELKEPEESIFFMKQSEEIGNACGSFALIHSLTNLEERIDLGNGHLAKWLKDAKKVSVEERSNLLANNKGLAKIHKTAAGNGTAVSNPDGRDGQHFVCYVGKNGTLYEIDSRQSFARVVGPATDENLVQNSGAGCQHLIGTLDSIRFSAVALVKQ</sequence>
<dbReference type="SUPFAM" id="SSF54001">
    <property type="entry name" value="Cysteine proteinases"/>
    <property type="match status" value="1"/>
</dbReference>
<dbReference type="CTD" id="9823992"/>
<feature type="non-terminal residue" evidence="1">
    <location>
        <position position="1"/>
    </location>
</feature>
<dbReference type="HOGENOM" id="CLU_054406_1_1_1"/>
<dbReference type="OrthoDB" id="427186at2759"/>